<evidence type="ECO:0000259" key="8">
    <source>
        <dbReference type="PROSITE" id="PS50847"/>
    </source>
</evidence>
<dbReference type="RefSeq" id="WP_271025017.1">
    <property type="nucleotide sequence ID" value="NZ_JAQIEY010000046.1"/>
</dbReference>
<evidence type="ECO:0000256" key="3">
    <source>
        <dbReference type="ARBA" id="ARBA00022729"/>
    </source>
</evidence>
<dbReference type="AlphaFoldDB" id="A0AAW5Z0X3"/>
<dbReference type="NCBIfam" id="TIGR01167">
    <property type="entry name" value="LPXTG_anchor"/>
    <property type="match status" value="1"/>
</dbReference>
<reference evidence="9" key="1">
    <citation type="submission" date="2023-01" db="EMBL/GenBank/DDBJ databases">
        <title>Sequencing of the bacterial strains from artisanal fermented milk Matsoni.</title>
        <authorList>
            <person name="Rozman V."/>
            <person name="Accetto T."/>
            <person name="Bogovic Matijasic B."/>
        </authorList>
    </citation>
    <scope>NUCLEOTIDE SEQUENCE</scope>
    <source>
        <strain evidence="9">Lbl333</strain>
    </source>
</reference>
<dbReference type="InterPro" id="IPR009459">
    <property type="entry name" value="MucBP_dom"/>
</dbReference>
<evidence type="ECO:0000256" key="5">
    <source>
        <dbReference type="ARBA" id="ARBA00023088"/>
    </source>
</evidence>
<evidence type="ECO:0000256" key="2">
    <source>
        <dbReference type="ARBA" id="ARBA00022525"/>
    </source>
</evidence>
<organism evidence="9 10">
    <name type="scientific">Lactobacillus delbrueckii</name>
    <dbReference type="NCBI Taxonomy" id="1584"/>
    <lineage>
        <taxon>Bacteria</taxon>
        <taxon>Bacillati</taxon>
        <taxon>Bacillota</taxon>
        <taxon>Bacilli</taxon>
        <taxon>Lactobacillales</taxon>
        <taxon>Lactobacillaceae</taxon>
        <taxon>Lactobacillus</taxon>
    </lineage>
</organism>
<name>A0AAW5Z0X3_9LACO</name>
<evidence type="ECO:0000256" key="4">
    <source>
        <dbReference type="ARBA" id="ARBA00022737"/>
    </source>
</evidence>
<evidence type="ECO:0000313" key="10">
    <source>
        <dbReference type="Proteomes" id="UP001210502"/>
    </source>
</evidence>
<keyword evidence="1" id="KW-0134">Cell wall</keyword>
<dbReference type="EMBL" id="JAQIEY010000046">
    <property type="protein sequence ID" value="MDA3768642.1"/>
    <property type="molecule type" value="Genomic_DNA"/>
</dbReference>
<feature type="region of interest" description="Disordered" evidence="6">
    <location>
        <begin position="247"/>
        <end position="266"/>
    </location>
</feature>
<dbReference type="Pfam" id="PF06458">
    <property type="entry name" value="MucBP"/>
    <property type="match status" value="1"/>
</dbReference>
<comment type="caution">
    <text evidence="9">The sequence shown here is derived from an EMBL/GenBank/DDBJ whole genome shotgun (WGS) entry which is preliminary data.</text>
</comment>
<proteinExistence type="predicted"/>
<evidence type="ECO:0000256" key="6">
    <source>
        <dbReference type="SAM" id="MobiDB-lite"/>
    </source>
</evidence>
<sequence>AFTVTYTKNAPTITPEQKTVNETIHYQGAGNQTPADHAASVEFTRQVSTDAVTGEKTYGSWSAAQSFDAVKSPELKGYTADKAQIDKQTVNGDSTDLAFTVTYTKNAPTVTTEKKTINETVSYVDQNGHELAQPHTASVDFTRQVSTDAVTGEKTYGPWSAAQSFDAVTSPELKGYTAGKAQIDKQTVNGDSKDLEFTVTYTKTPVAGGNVTAKYVDENGNPIADDVIASGNVVDPYSTTQKDVPGYTFKEVQGNPTGSFTDQDQTVTYVYTKNPATDNNGGTESNQPGKPGNGTDTRNPSQPSNATNNGVINTSTSTESKGNNAAVNSPELPQTGENNSQSQTMSFIGILLAMFGSLLGFLAIKKRRND</sequence>
<feature type="compositionally biased region" description="Polar residues" evidence="6">
    <location>
        <begin position="254"/>
        <end position="266"/>
    </location>
</feature>
<dbReference type="InterPro" id="IPR041495">
    <property type="entry name" value="Mub_B2"/>
</dbReference>
<dbReference type="PROSITE" id="PS50847">
    <property type="entry name" value="GRAM_POS_ANCHORING"/>
    <property type="match status" value="1"/>
</dbReference>
<evidence type="ECO:0000256" key="7">
    <source>
        <dbReference type="SAM" id="Phobius"/>
    </source>
</evidence>
<feature type="region of interest" description="Disordered" evidence="6">
    <location>
        <begin position="272"/>
        <end position="340"/>
    </location>
</feature>
<dbReference type="Proteomes" id="UP001210502">
    <property type="component" value="Unassembled WGS sequence"/>
</dbReference>
<dbReference type="Pfam" id="PF00746">
    <property type="entry name" value="Gram_pos_anchor"/>
    <property type="match status" value="1"/>
</dbReference>
<protein>
    <submittedName>
        <fullName evidence="9">MucBP domain-containing protein</fullName>
    </submittedName>
</protein>
<keyword evidence="7" id="KW-0812">Transmembrane</keyword>
<feature type="domain" description="Gram-positive cocci surface proteins LPxTG" evidence="8">
    <location>
        <begin position="332"/>
        <end position="370"/>
    </location>
</feature>
<feature type="transmembrane region" description="Helical" evidence="7">
    <location>
        <begin position="345"/>
        <end position="364"/>
    </location>
</feature>
<keyword evidence="4" id="KW-0677">Repeat</keyword>
<keyword evidence="7" id="KW-1133">Transmembrane helix</keyword>
<keyword evidence="2" id="KW-0964">Secreted</keyword>
<keyword evidence="5" id="KW-0572">Peptidoglycan-anchor</keyword>
<feature type="non-terminal residue" evidence="9">
    <location>
        <position position="1"/>
    </location>
</feature>
<accession>A0AAW5Z0X3</accession>
<keyword evidence="3" id="KW-0732">Signal</keyword>
<keyword evidence="7" id="KW-0472">Membrane</keyword>
<dbReference type="Gene3D" id="3.10.20.320">
    <property type="entry name" value="Putative peptidoglycan bound protein (lpxtg motif)"/>
    <property type="match status" value="1"/>
</dbReference>
<dbReference type="Pfam" id="PF17966">
    <property type="entry name" value="Muc_B2"/>
    <property type="match status" value="2"/>
</dbReference>
<gene>
    <name evidence="9" type="ORF">PF586_09430</name>
</gene>
<evidence type="ECO:0000313" key="9">
    <source>
        <dbReference type="EMBL" id="MDA3768642.1"/>
    </source>
</evidence>
<dbReference type="InterPro" id="IPR019931">
    <property type="entry name" value="LPXTG_anchor"/>
</dbReference>
<dbReference type="Gene3D" id="2.60.40.4300">
    <property type="match status" value="2"/>
</dbReference>
<evidence type="ECO:0000256" key="1">
    <source>
        <dbReference type="ARBA" id="ARBA00022512"/>
    </source>
</evidence>